<dbReference type="EMBL" id="UOGF01000089">
    <property type="protein sequence ID" value="VAX32469.1"/>
    <property type="molecule type" value="Genomic_DNA"/>
</dbReference>
<evidence type="ECO:0000256" key="1">
    <source>
        <dbReference type="ARBA" id="ARBA00004664"/>
    </source>
</evidence>
<dbReference type="NCBIfam" id="NF002298">
    <property type="entry name" value="PRK01222.1-4"/>
    <property type="match status" value="1"/>
</dbReference>
<proteinExistence type="inferred from homology"/>
<keyword evidence="4" id="KW-0028">Amino-acid biosynthesis</keyword>
<dbReference type="PANTHER" id="PTHR42894">
    <property type="entry name" value="N-(5'-PHOSPHORIBOSYL)ANTHRANILATE ISOMERASE"/>
    <property type="match status" value="1"/>
</dbReference>
<organism evidence="9">
    <name type="scientific">hydrothermal vent metagenome</name>
    <dbReference type="NCBI Taxonomy" id="652676"/>
    <lineage>
        <taxon>unclassified sequences</taxon>
        <taxon>metagenomes</taxon>
        <taxon>ecological metagenomes</taxon>
    </lineage>
</organism>
<evidence type="ECO:0000256" key="5">
    <source>
        <dbReference type="ARBA" id="ARBA00022822"/>
    </source>
</evidence>
<evidence type="ECO:0000256" key="4">
    <source>
        <dbReference type="ARBA" id="ARBA00022605"/>
    </source>
</evidence>
<dbReference type="Gene3D" id="3.20.20.70">
    <property type="entry name" value="Aldolase class I"/>
    <property type="match status" value="1"/>
</dbReference>
<dbReference type="Pfam" id="PF00697">
    <property type="entry name" value="PRAI"/>
    <property type="match status" value="1"/>
</dbReference>
<dbReference type="InterPro" id="IPR001240">
    <property type="entry name" value="PRAI_dom"/>
</dbReference>
<sequence length="215" mass="23167">MRVKICGITNLADALAAANFGADALGFILAPESPRCISPETASSIIKQLPPFVTTVGVITAGDEKEVHSLIHGVGLHLIQFHGDFPEKTLRRFSHRAIQVVRVKDEGSLVTLSDLPVRAHLLDTYHEKQAGGSGISFNWQIAKKAALRGNVILAGGLRPDNVQDAIRQVKPYGVDVSSGVEAEKGKKDLVKLQQFIYLAKEAAAKMMEDSFAASK</sequence>
<gene>
    <name evidence="9" type="ORF">MNBD_NITROSPIRAE01-2164</name>
</gene>
<keyword evidence="6" id="KW-0057">Aromatic amino acid biosynthesis</keyword>
<dbReference type="UniPathway" id="UPA00035">
    <property type="reaction ID" value="UER00042"/>
</dbReference>
<evidence type="ECO:0000256" key="6">
    <source>
        <dbReference type="ARBA" id="ARBA00023141"/>
    </source>
</evidence>
<feature type="domain" description="N-(5'phosphoribosyl) anthranilate isomerase (PRAI)" evidence="8">
    <location>
        <begin position="3"/>
        <end position="196"/>
    </location>
</feature>
<keyword evidence="5" id="KW-0822">Tryptophan biosynthesis</keyword>
<comment type="similarity">
    <text evidence="2">Belongs to the TrpF family.</text>
</comment>
<accession>A0A3B1CQT6</accession>
<comment type="pathway">
    <text evidence="1">Amino-acid biosynthesis; L-tryptophan biosynthesis; L-tryptophan from chorismate: step 3/5.</text>
</comment>
<evidence type="ECO:0000256" key="7">
    <source>
        <dbReference type="ARBA" id="ARBA00023235"/>
    </source>
</evidence>
<dbReference type="InterPro" id="IPR013785">
    <property type="entry name" value="Aldolase_TIM"/>
</dbReference>
<dbReference type="FunFam" id="3.20.20.70:FF:000075">
    <property type="entry name" value="Tryptophan biosynthesis protein TRP1"/>
    <property type="match status" value="1"/>
</dbReference>
<keyword evidence="7 9" id="KW-0413">Isomerase</keyword>
<dbReference type="PANTHER" id="PTHR42894:SF1">
    <property type="entry name" value="N-(5'-PHOSPHORIBOSYL)ANTHRANILATE ISOMERASE"/>
    <property type="match status" value="1"/>
</dbReference>
<dbReference type="SUPFAM" id="SSF51366">
    <property type="entry name" value="Ribulose-phoshate binding barrel"/>
    <property type="match status" value="1"/>
</dbReference>
<dbReference type="GO" id="GO:0000162">
    <property type="term" value="P:L-tryptophan biosynthetic process"/>
    <property type="evidence" value="ECO:0007669"/>
    <property type="project" value="UniProtKB-UniPathway"/>
</dbReference>
<evidence type="ECO:0000259" key="8">
    <source>
        <dbReference type="Pfam" id="PF00697"/>
    </source>
</evidence>
<evidence type="ECO:0000313" key="9">
    <source>
        <dbReference type="EMBL" id="VAX32469.1"/>
    </source>
</evidence>
<protein>
    <recommendedName>
        <fullName evidence="3">phosphoribosylanthranilate isomerase</fullName>
        <ecNumber evidence="3">5.3.1.24</ecNumber>
    </recommendedName>
</protein>
<dbReference type="AlphaFoldDB" id="A0A3B1CQT6"/>
<dbReference type="GO" id="GO:0004640">
    <property type="term" value="F:phosphoribosylanthranilate isomerase activity"/>
    <property type="evidence" value="ECO:0007669"/>
    <property type="project" value="UniProtKB-EC"/>
</dbReference>
<dbReference type="EC" id="5.3.1.24" evidence="3"/>
<dbReference type="HAMAP" id="MF_00135">
    <property type="entry name" value="PRAI"/>
    <property type="match status" value="1"/>
</dbReference>
<dbReference type="InterPro" id="IPR011060">
    <property type="entry name" value="RibuloseP-bd_barrel"/>
</dbReference>
<name>A0A3B1CQT6_9ZZZZ</name>
<dbReference type="CDD" id="cd00405">
    <property type="entry name" value="PRAI"/>
    <property type="match status" value="1"/>
</dbReference>
<reference evidence="9" key="1">
    <citation type="submission" date="2018-06" db="EMBL/GenBank/DDBJ databases">
        <authorList>
            <person name="Zhirakovskaya E."/>
        </authorList>
    </citation>
    <scope>NUCLEOTIDE SEQUENCE</scope>
</reference>
<evidence type="ECO:0000256" key="3">
    <source>
        <dbReference type="ARBA" id="ARBA00012572"/>
    </source>
</evidence>
<dbReference type="InterPro" id="IPR044643">
    <property type="entry name" value="TrpF_fam"/>
</dbReference>
<evidence type="ECO:0000256" key="2">
    <source>
        <dbReference type="ARBA" id="ARBA00007571"/>
    </source>
</evidence>